<dbReference type="Pfam" id="PF13966">
    <property type="entry name" value="zf-RVT"/>
    <property type="match status" value="1"/>
</dbReference>
<dbReference type="PANTHER" id="PTHR33116">
    <property type="entry name" value="REVERSE TRANSCRIPTASE ZINC-BINDING DOMAIN-CONTAINING PROTEIN-RELATED-RELATED"/>
    <property type="match status" value="1"/>
</dbReference>
<organism evidence="2">
    <name type="scientific">Brassica oleracea</name>
    <name type="common">Wild cabbage</name>
    <dbReference type="NCBI Taxonomy" id="3712"/>
    <lineage>
        <taxon>Eukaryota</taxon>
        <taxon>Viridiplantae</taxon>
        <taxon>Streptophyta</taxon>
        <taxon>Embryophyta</taxon>
        <taxon>Tracheophyta</taxon>
        <taxon>Spermatophyta</taxon>
        <taxon>Magnoliopsida</taxon>
        <taxon>eudicotyledons</taxon>
        <taxon>Gunneridae</taxon>
        <taxon>Pentapetalae</taxon>
        <taxon>rosids</taxon>
        <taxon>malvids</taxon>
        <taxon>Brassicales</taxon>
        <taxon>Brassicaceae</taxon>
        <taxon>Brassiceae</taxon>
        <taxon>Brassica</taxon>
    </lineage>
</organism>
<feature type="domain" description="Reverse transcriptase zinc-binding" evidence="1">
    <location>
        <begin position="151"/>
        <end position="231"/>
    </location>
</feature>
<evidence type="ECO:0000259" key="1">
    <source>
        <dbReference type="Pfam" id="PF13966"/>
    </source>
</evidence>
<proteinExistence type="predicted"/>
<dbReference type="EMBL" id="LR031879">
    <property type="protein sequence ID" value="VDD54484.1"/>
    <property type="molecule type" value="Genomic_DNA"/>
</dbReference>
<evidence type="ECO:0000313" key="2">
    <source>
        <dbReference type="EMBL" id="VDD54484.1"/>
    </source>
</evidence>
<accession>A0A3P6G4I0</accession>
<sequence length="267" mass="30803">MARLLKKKLKLCVSEIVQRNQVGFVQERLLCENVLLATELVKDFNDQGPTSQNFWVLDPARRGSWIWRSICKLRQLARPMVLCEVGSGTTASFWYDNWSSVGPLIDLVGERGPQVSGLNIEAVVADALTTDGWWLDRSRSRSPLISLLKAETWRVLYPCPVEVFWHKAVWFSGRIPKHAFISWVAARDRMVTRDRLLRWGLNVPSNCVLCVGNQENRQHLFFDCAFSNQVWNYFVSRLQQPPPKVVLRWLVEVVSCSVERQQCNLDD</sequence>
<dbReference type="InterPro" id="IPR026960">
    <property type="entry name" value="RVT-Znf"/>
</dbReference>
<reference evidence="2" key="1">
    <citation type="submission" date="2018-11" db="EMBL/GenBank/DDBJ databases">
        <authorList>
            <consortium name="Genoscope - CEA"/>
            <person name="William W."/>
        </authorList>
    </citation>
    <scope>NUCLEOTIDE SEQUENCE</scope>
</reference>
<dbReference type="PANTHER" id="PTHR33116:SF80">
    <property type="entry name" value="REVERSE TRANSCRIPTASE ZINC-BINDING DOMAIN-CONTAINING PROTEIN"/>
    <property type="match status" value="1"/>
</dbReference>
<name>A0A3P6G4I0_BRAOL</name>
<gene>
    <name evidence="2" type="ORF">BOLC8T47713H</name>
</gene>
<protein>
    <recommendedName>
        <fullName evidence="1">Reverse transcriptase zinc-binding domain-containing protein</fullName>
    </recommendedName>
</protein>
<dbReference type="AlphaFoldDB" id="A0A3P6G4I0"/>